<evidence type="ECO:0000256" key="4">
    <source>
        <dbReference type="ARBA" id="ARBA00022448"/>
    </source>
</evidence>
<comment type="subcellular location">
    <subcellularLocation>
        <location evidence="1">Cytoplasmic vesicle membrane</location>
    </subcellularLocation>
    <subcellularLocation>
        <location evidence="2">Golgi apparatus</location>
    </subcellularLocation>
</comment>
<evidence type="ECO:0000256" key="7">
    <source>
        <dbReference type="ARBA" id="ARBA00023136"/>
    </source>
</evidence>
<dbReference type="PANTHER" id="PTHR11753">
    <property type="entry name" value="ADAPTOR COMPLEXES SMALL SUBUNIT FAMILY"/>
    <property type="match status" value="1"/>
</dbReference>
<keyword evidence="7 9" id="KW-0472">Membrane</keyword>
<keyword evidence="4 9" id="KW-0813">Transport</keyword>
<evidence type="ECO:0000256" key="6">
    <source>
        <dbReference type="ARBA" id="ARBA00023034"/>
    </source>
</evidence>
<dbReference type="GO" id="GO:0035615">
    <property type="term" value="F:clathrin adaptor activity"/>
    <property type="evidence" value="ECO:0007669"/>
    <property type="project" value="InterPro"/>
</dbReference>
<dbReference type="Proteomes" id="UP000262825">
    <property type="component" value="Unassembled WGS sequence"/>
</dbReference>
<name>A0A376BA24_9ASCO</name>
<dbReference type="InterPro" id="IPR016635">
    <property type="entry name" value="AP_complex_ssu"/>
</dbReference>
<evidence type="ECO:0000313" key="11">
    <source>
        <dbReference type="EMBL" id="SSD61451.1"/>
    </source>
</evidence>
<dbReference type="SUPFAM" id="SSF64356">
    <property type="entry name" value="SNARE-like"/>
    <property type="match status" value="1"/>
</dbReference>
<sequence>MIDVKYMFLLSRQGKVRLIKWYDVFTHKEKQRILKDISTLVLSRKAKMCNIIEYNNTTEATTTTTSTVATSTNTAIAATTGTNNSGSSGHKVIYKRYASLFFICGIDENSNELLTLEMIHRYVETLDKYFGNVCELDIIFNFSKAYYVLNEMFGCTGALMESSKKDILHNISLMDSIESSDNLSSVLS</sequence>
<evidence type="ECO:0000256" key="5">
    <source>
        <dbReference type="ARBA" id="ARBA00022927"/>
    </source>
</evidence>
<evidence type="ECO:0000313" key="12">
    <source>
        <dbReference type="Proteomes" id="UP000262825"/>
    </source>
</evidence>
<evidence type="ECO:0000256" key="1">
    <source>
        <dbReference type="ARBA" id="ARBA00004156"/>
    </source>
</evidence>
<keyword evidence="5 9" id="KW-0653">Protein transport</keyword>
<dbReference type="InterPro" id="IPR022775">
    <property type="entry name" value="AP_mu_sigma_su"/>
</dbReference>
<dbReference type="Gene3D" id="3.30.450.60">
    <property type="match status" value="1"/>
</dbReference>
<keyword evidence="6" id="KW-0333">Golgi apparatus</keyword>
<dbReference type="GO" id="GO:0030121">
    <property type="term" value="C:AP-1 adaptor complex"/>
    <property type="evidence" value="ECO:0007669"/>
    <property type="project" value="InterPro"/>
</dbReference>
<keyword evidence="12" id="KW-1185">Reference proteome</keyword>
<dbReference type="CDD" id="cd14831">
    <property type="entry name" value="AP1_sigma"/>
    <property type="match status" value="1"/>
</dbReference>
<protein>
    <recommendedName>
        <fullName evidence="9">AP complex subunit sigma</fullName>
    </recommendedName>
</protein>
<dbReference type="OrthoDB" id="371463at2759"/>
<accession>A0A376BA24</accession>
<evidence type="ECO:0000256" key="8">
    <source>
        <dbReference type="ARBA" id="ARBA00023329"/>
    </source>
</evidence>
<comment type="similarity">
    <text evidence="3 9">Belongs to the adaptor complexes small subunit family.</text>
</comment>
<feature type="domain" description="AP complex mu/sigma subunit" evidence="10">
    <location>
        <begin position="4"/>
        <end position="57"/>
    </location>
</feature>
<keyword evidence="8" id="KW-0968">Cytoplasmic vesicle</keyword>
<proteinExistence type="inferred from homology"/>
<organism evidence="11 12">
    <name type="scientific">Saccharomycodes ludwigii</name>
    <dbReference type="NCBI Taxonomy" id="36035"/>
    <lineage>
        <taxon>Eukaryota</taxon>
        <taxon>Fungi</taxon>
        <taxon>Dikarya</taxon>
        <taxon>Ascomycota</taxon>
        <taxon>Saccharomycotina</taxon>
        <taxon>Saccharomycetes</taxon>
        <taxon>Saccharomycodales</taxon>
        <taxon>Saccharomycodaceae</taxon>
        <taxon>Saccharomycodes</taxon>
    </lineage>
</organism>
<dbReference type="InterPro" id="IPR044733">
    <property type="entry name" value="AP1_sigma"/>
</dbReference>
<dbReference type="InterPro" id="IPR011012">
    <property type="entry name" value="Longin-like_dom_sf"/>
</dbReference>
<reference evidence="12" key="1">
    <citation type="submission" date="2018-06" db="EMBL/GenBank/DDBJ databases">
        <authorList>
            <person name="Guldener U."/>
        </authorList>
    </citation>
    <scope>NUCLEOTIDE SEQUENCE [LARGE SCALE GENOMIC DNA]</scope>
    <source>
        <strain evidence="12">UTAD17</strain>
    </source>
</reference>
<evidence type="ECO:0000256" key="2">
    <source>
        <dbReference type="ARBA" id="ARBA00004555"/>
    </source>
</evidence>
<evidence type="ECO:0000256" key="9">
    <source>
        <dbReference type="PIRNR" id="PIRNR015588"/>
    </source>
</evidence>
<feature type="domain" description="AP complex mu/sigma subunit" evidence="10">
    <location>
        <begin position="82"/>
        <end position="177"/>
    </location>
</feature>
<dbReference type="GO" id="GO:0006886">
    <property type="term" value="P:intracellular protein transport"/>
    <property type="evidence" value="ECO:0007669"/>
    <property type="project" value="UniProtKB-UniRule"/>
</dbReference>
<dbReference type="PIRSF" id="PIRSF015588">
    <property type="entry name" value="AP_complex_sigma"/>
    <property type="match status" value="1"/>
</dbReference>
<dbReference type="EMBL" id="UFAJ01000707">
    <property type="protein sequence ID" value="SSD61451.1"/>
    <property type="molecule type" value="Genomic_DNA"/>
</dbReference>
<dbReference type="AlphaFoldDB" id="A0A376BA24"/>
<evidence type="ECO:0000259" key="10">
    <source>
        <dbReference type="Pfam" id="PF01217"/>
    </source>
</evidence>
<dbReference type="Pfam" id="PF01217">
    <property type="entry name" value="Clat_adaptor_s"/>
    <property type="match status" value="2"/>
</dbReference>
<gene>
    <name evidence="11" type="ORF">SCODWIG_03212</name>
</gene>
<dbReference type="VEuPathDB" id="FungiDB:SCODWIG_03212"/>
<evidence type="ECO:0000256" key="3">
    <source>
        <dbReference type="ARBA" id="ARBA00006972"/>
    </source>
</evidence>